<evidence type="ECO:0000256" key="12">
    <source>
        <dbReference type="SAM" id="Phobius"/>
    </source>
</evidence>
<comment type="similarity">
    <text evidence="11">Belongs to the G-protein coupled receptor 1 family.</text>
</comment>
<protein>
    <recommendedName>
        <fullName evidence="13">G-protein coupled receptors family 1 profile domain-containing protein</fullName>
    </recommendedName>
</protein>
<dbReference type="PRINTS" id="PR00237">
    <property type="entry name" value="GPCRRHODOPSN"/>
</dbReference>
<dbReference type="AlphaFoldDB" id="A0A3M6ULJ8"/>
<dbReference type="PROSITE" id="PS50262">
    <property type="entry name" value="G_PROTEIN_RECEP_F1_2"/>
    <property type="match status" value="1"/>
</dbReference>
<keyword evidence="8" id="KW-0325">Glycoprotein</keyword>
<keyword evidence="3 12" id="KW-1133">Transmembrane helix</keyword>
<proteinExistence type="inferred from homology"/>
<evidence type="ECO:0000256" key="7">
    <source>
        <dbReference type="ARBA" id="ARBA00023170"/>
    </source>
</evidence>
<feature type="transmembrane region" description="Helical" evidence="12">
    <location>
        <begin position="274"/>
        <end position="298"/>
    </location>
</feature>
<feature type="transmembrane region" description="Helical" evidence="12">
    <location>
        <begin position="65"/>
        <end position="89"/>
    </location>
</feature>
<feature type="domain" description="G-protein coupled receptors family 1 profile" evidence="13">
    <location>
        <begin position="45"/>
        <end position="295"/>
    </location>
</feature>
<dbReference type="PRINTS" id="PR01570">
    <property type="entry name" value="NPFFRECEPTOR"/>
</dbReference>
<dbReference type="OrthoDB" id="9046662at2759"/>
<evidence type="ECO:0000256" key="8">
    <source>
        <dbReference type="ARBA" id="ARBA00023180"/>
    </source>
</evidence>
<dbReference type="PANTHER" id="PTHR45695">
    <property type="entry name" value="LEUCOKININ RECEPTOR-RELATED"/>
    <property type="match status" value="1"/>
</dbReference>
<accession>A0A3M6ULJ8</accession>
<dbReference type="Proteomes" id="UP000275408">
    <property type="component" value="Unassembled WGS sequence"/>
</dbReference>
<dbReference type="EMBL" id="RCHS01001270">
    <property type="protein sequence ID" value="RMX54414.1"/>
    <property type="molecule type" value="Genomic_DNA"/>
</dbReference>
<dbReference type="SUPFAM" id="SSF81321">
    <property type="entry name" value="Family A G protein-coupled receptor-like"/>
    <property type="match status" value="1"/>
</dbReference>
<evidence type="ECO:0000259" key="13">
    <source>
        <dbReference type="PROSITE" id="PS50262"/>
    </source>
</evidence>
<feature type="transmembrane region" description="Helical" evidence="12">
    <location>
        <begin position="187"/>
        <end position="211"/>
    </location>
</feature>
<evidence type="ECO:0000256" key="1">
    <source>
        <dbReference type="ARBA" id="ARBA00004141"/>
    </source>
</evidence>
<evidence type="ECO:0000313" key="14">
    <source>
        <dbReference type="EMBL" id="RMX54414.1"/>
    </source>
</evidence>
<keyword evidence="9 11" id="KW-0807">Transducer</keyword>
<dbReference type="FunFam" id="1.20.1070.10:FF:000291">
    <property type="entry name" value="Predicted protein"/>
    <property type="match status" value="1"/>
</dbReference>
<dbReference type="InterPro" id="IPR017452">
    <property type="entry name" value="GPCR_Rhodpsn_7TM"/>
</dbReference>
<evidence type="ECO:0000256" key="3">
    <source>
        <dbReference type="ARBA" id="ARBA00022989"/>
    </source>
</evidence>
<comment type="subcellular location">
    <subcellularLocation>
        <location evidence="1">Membrane</location>
        <topology evidence="1">Multi-pass membrane protein</topology>
    </subcellularLocation>
</comment>
<evidence type="ECO:0000256" key="9">
    <source>
        <dbReference type="ARBA" id="ARBA00023224"/>
    </source>
</evidence>
<dbReference type="InterPro" id="IPR000276">
    <property type="entry name" value="GPCR_Rhodpsn"/>
</dbReference>
<dbReference type="PROSITE" id="PS00237">
    <property type="entry name" value="G_PROTEIN_RECEP_F1_1"/>
    <property type="match status" value="1"/>
</dbReference>
<dbReference type="Pfam" id="PF00001">
    <property type="entry name" value="7tm_1"/>
    <property type="match status" value="1"/>
</dbReference>
<feature type="transmembrane region" description="Helical" evidence="12">
    <location>
        <begin position="32"/>
        <end position="53"/>
    </location>
</feature>
<dbReference type="InterPro" id="IPR005395">
    <property type="entry name" value="NPFF_rcpt"/>
</dbReference>
<dbReference type="SMART" id="SM01381">
    <property type="entry name" value="7TM_GPCR_Srsx"/>
    <property type="match status" value="1"/>
</dbReference>
<dbReference type="GO" id="GO:0008188">
    <property type="term" value="F:neuropeptide receptor activity"/>
    <property type="evidence" value="ECO:0007669"/>
    <property type="project" value="InterPro"/>
</dbReference>
<dbReference type="STRING" id="46731.A0A3M6ULJ8"/>
<feature type="transmembrane region" description="Helical" evidence="12">
    <location>
        <begin position="143"/>
        <end position="163"/>
    </location>
</feature>
<evidence type="ECO:0000256" key="11">
    <source>
        <dbReference type="RuleBase" id="RU000688"/>
    </source>
</evidence>
<gene>
    <name evidence="14" type="ORF">pdam_00013896</name>
</gene>
<evidence type="ECO:0000313" key="15">
    <source>
        <dbReference type="Proteomes" id="UP000275408"/>
    </source>
</evidence>
<comment type="function">
    <text evidence="10">Receptor for NPAF (A-18-F-amide) and NPFF (F-8-F-amide) neuropeptides, also known as morphine-modulating peptides. Can also be activated by a variety of naturally occurring or synthetic FMRF-amide like ligands. This receptor mediates its action by association with G proteins that activate a phosphatidylinositol-calcium second messenger system.</text>
</comment>
<sequence length="343" mass="39050">MWPTNETNMLVNTTSTPILTVAEPLGSKIFRLIVYTIIFLLAVTGNVSVLAVVYKIRELHSGYLIANLAVADLSVGILCIPFTVLYFELRYWPFGYALCKIIPTAQAMSVMASIGTLAAISLDRYRAIAYPYEPRITLYQARFIIVVVWLTATLVGLPFVAVMQLREDQDVFLCSEDGWPSETFKDIYNVLSFCLTYAIPLPTIAVFYTIIVMKLNKAARETSDSEGFRTAKAKGKVVKMLIVVVILYFLCFLPYHITYLWFEFGEGKQYKGFWILFSYCQVLVYANSAVNPVLYGFLSEQFRRGFARLVPCCRIWSKDYKVSRSMCSQSTYYDRKTVCVTDV</sequence>
<keyword evidence="7 11" id="KW-0675">Receptor</keyword>
<dbReference type="Gene3D" id="1.20.1070.10">
    <property type="entry name" value="Rhodopsin 7-helix transmembrane proteins"/>
    <property type="match status" value="1"/>
</dbReference>
<dbReference type="GO" id="GO:0005886">
    <property type="term" value="C:plasma membrane"/>
    <property type="evidence" value="ECO:0007669"/>
    <property type="project" value="TreeGrafter"/>
</dbReference>
<feature type="transmembrane region" description="Helical" evidence="12">
    <location>
        <begin position="237"/>
        <end position="262"/>
    </location>
</feature>
<evidence type="ECO:0000256" key="4">
    <source>
        <dbReference type="ARBA" id="ARBA00023040"/>
    </source>
</evidence>
<keyword evidence="2 11" id="KW-0812">Transmembrane</keyword>
<reference evidence="14 15" key="1">
    <citation type="journal article" date="2018" name="Sci. Rep.">
        <title>Comparative analysis of the Pocillopora damicornis genome highlights role of immune system in coral evolution.</title>
        <authorList>
            <person name="Cunning R."/>
            <person name="Bay R.A."/>
            <person name="Gillette P."/>
            <person name="Baker A.C."/>
            <person name="Traylor-Knowles N."/>
        </authorList>
    </citation>
    <scope>NUCLEOTIDE SEQUENCE [LARGE SCALE GENOMIC DNA]</scope>
    <source>
        <strain evidence="14">RSMAS</strain>
        <tissue evidence="14">Whole animal</tissue>
    </source>
</reference>
<keyword evidence="5 12" id="KW-0472">Membrane</keyword>
<comment type="caution">
    <text evidence="14">The sequence shown here is derived from an EMBL/GenBank/DDBJ whole genome shotgun (WGS) entry which is preliminary data.</text>
</comment>
<feature type="transmembrane region" description="Helical" evidence="12">
    <location>
        <begin position="101"/>
        <end position="122"/>
    </location>
</feature>
<dbReference type="PANTHER" id="PTHR45695:SF9">
    <property type="entry name" value="LEUCOKININ RECEPTOR"/>
    <property type="match status" value="1"/>
</dbReference>
<evidence type="ECO:0000256" key="10">
    <source>
        <dbReference type="ARBA" id="ARBA00025478"/>
    </source>
</evidence>
<keyword evidence="15" id="KW-1185">Reference proteome</keyword>
<evidence type="ECO:0000256" key="6">
    <source>
        <dbReference type="ARBA" id="ARBA00023157"/>
    </source>
</evidence>
<evidence type="ECO:0000256" key="5">
    <source>
        <dbReference type="ARBA" id="ARBA00023136"/>
    </source>
</evidence>
<organism evidence="14 15">
    <name type="scientific">Pocillopora damicornis</name>
    <name type="common">Cauliflower coral</name>
    <name type="synonym">Millepora damicornis</name>
    <dbReference type="NCBI Taxonomy" id="46731"/>
    <lineage>
        <taxon>Eukaryota</taxon>
        <taxon>Metazoa</taxon>
        <taxon>Cnidaria</taxon>
        <taxon>Anthozoa</taxon>
        <taxon>Hexacorallia</taxon>
        <taxon>Scleractinia</taxon>
        <taxon>Astrocoeniina</taxon>
        <taxon>Pocilloporidae</taxon>
        <taxon>Pocillopora</taxon>
    </lineage>
</organism>
<name>A0A3M6ULJ8_POCDA</name>
<keyword evidence="4 11" id="KW-0297">G-protein coupled receptor</keyword>
<keyword evidence="6" id="KW-1015">Disulfide bond</keyword>
<evidence type="ECO:0000256" key="2">
    <source>
        <dbReference type="ARBA" id="ARBA00022692"/>
    </source>
</evidence>